<dbReference type="AlphaFoldDB" id="A0A6A6GZV6"/>
<evidence type="ECO:0000313" key="2">
    <source>
        <dbReference type="EMBL" id="KAF2231030.1"/>
    </source>
</evidence>
<dbReference type="Gene3D" id="3.40.1190.20">
    <property type="match status" value="1"/>
</dbReference>
<name>A0A6A6GZV6_VIRVR</name>
<evidence type="ECO:0000313" key="3">
    <source>
        <dbReference type="Proteomes" id="UP000800092"/>
    </source>
</evidence>
<dbReference type="InterPro" id="IPR029056">
    <property type="entry name" value="Ribokinase-like"/>
</dbReference>
<feature type="domain" description="Carbohydrate kinase PfkB" evidence="1">
    <location>
        <begin position="177"/>
        <end position="325"/>
    </location>
</feature>
<keyword evidence="2" id="KW-0418">Kinase</keyword>
<dbReference type="Proteomes" id="UP000800092">
    <property type="component" value="Unassembled WGS sequence"/>
</dbReference>
<gene>
    <name evidence="2" type="ORF">EV356DRAFT_507805</name>
</gene>
<evidence type="ECO:0000259" key="1">
    <source>
        <dbReference type="Pfam" id="PF00294"/>
    </source>
</evidence>
<dbReference type="EMBL" id="ML991832">
    <property type="protein sequence ID" value="KAF2231030.1"/>
    <property type="molecule type" value="Genomic_DNA"/>
</dbReference>
<dbReference type="PANTHER" id="PTHR47098:SF2">
    <property type="entry name" value="PROTEIN MAK32"/>
    <property type="match status" value="1"/>
</dbReference>
<proteinExistence type="predicted"/>
<dbReference type="InterPro" id="IPR011611">
    <property type="entry name" value="PfkB_dom"/>
</dbReference>
<keyword evidence="2" id="KW-0808">Transferase</keyword>
<accession>A0A6A6GZV6</accession>
<dbReference type="PANTHER" id="PTHR47098">
    <property type="entry name" value="PROTEIN MAK32"/>
    <property type="match status" value="1"/>
</dbReference>
<reference evidence="2" key="1">
    <citation type="journal article" date="2020" name="Stud. Mycol.">
        <title>101 Dothideomycetes genomes: a test case for predicting lifestyles and emergence of pathogens.</title>
        <authorList>
            <person name="Haridas S."/>
            <person name="Albert R."/>
            <person name="Binder M."/>
            <person name="Bloem J."/>
            <person name="Labutti K."/>
            <person name="Salamov A."/>
            <person name="Andreopoulos B."/>
            <person name="Baker S."/>
            <person name="Barry K."/>
            <person name="Bills G."/>
            <person name="Bluhm B."/>
            <person name="Cannon C."/>
            <person name="Castanera R."/>
            <person name="Culley D."/>
            <person name="Daum C."/>
            <person name="Ezra D."/>
            <person name="Gonzalez J."/>
            <person name="Henrissat B."/>
            <person name="Kuo A."/>
            <person name="Liang C."/>
            <person name="Lipzen A."/>
            <person name="Lutzoni F."/>
            <person name="Magnuson J."/>
            <person name="Mondo S."/>
            <person name="Nolan M."/>
            <person name="Ohm R."/>
            <person name="Pangilinan J."/>
            <person name="Park H.-J."/>
            <person name="Ramirez L."/>
            <person name="Alfaro M."/>
            <person name="Sun H."/>
            <person name="Tritt A."/>
            <person name="Yoshinaga Y."/>
            <person name="Zwiers L.-H."/>
            <person name="Turgeon B."/>
            <person name="Goodwin S."/>
            <person name="Spatafora J."/>
            <person name="Crous P."/>
            <person name="Grigoriev I."/>
        </authorList>
    </citation>
    <scope>NUCLEOTIDE SEQUENCE</scope>
    <source>
        <strain evidence="2">Tuck. ex Michener</strain>
    </source>
</reference>
<dbReference type="Pfam" id="PF00294">
    <property type="entry name" value="PfkB"/>
    <property type="match status" value="1"/>
</dbReference>
<keyword evidence="3" id="KW-1185">Reference proteome</keyword>
<organism evidence="2 3">
    <name type="scientific">Viridothelium virens</name>
    <name type="common">Speckled blister lichen</name>
    <name type="synonym">Trypethelium virens</name>
    <dbReference type="NCBI Taxonomy" id="1048519"/>
    <lineage>
        <taxon>Eukaryota</taxon>
        <taxon>Fungi</taxon>
        <taxon>Dikarya</taxon>
        <taxon>Ascomycota</taxon>
        <taxon>Pezizomycotina</taxon>
        <taxon>Dothideomycetes</taxon>
        <taxon>Dothideomycetes incertae sedis</taxon>
        <taxon>Trypetheliales</taxon>
        <taxon>Trypetheliaceae</taxon>
        <taxon>Viridothelium</taxon>
    </lineage>
</organism>
<sequence>MASPNYAALEQEILFATLGMFIIDDIHPLPPQPPQLNIIGGAGTYSALGARLFWPPPNSWRIGWIVDEGDDFPSEVREEVDKWQTGCRFRKRKGLTTRGWNGYTEEGIREFRYTTPKLRLDASDLSPDLLASRSFHFICSSERCISMTQNILSSRSTSFDVPPPRPILIWEPVPDLCVPSELETCKRACKTVDVISPNDSELLSFFERAKVYGEDRWRAVERCAEELLRDGVGVEGKGSVIVRAGKEGCYVATLDLNSKVGSKWLPAYHKDASRVLDPTGGGNAFLGGFAVGLLGTREKDELKKLVEAAAYGSVAASLCIEQVGVPKREKGWQESETRWQTGDTGWQEVETWNGIDVKQRLKEFKSMIVGN</sequence>
<dbReference type="GO" id="GO:0016301">
    <property type="term" value="F:kinase activity"/>
    <property type="evidence" value="ECO:0007669"/>
    <property type="project" value="UniProtKB-KW"/>
</dbReference>
<dbReference type="OrthoDB" id="497927at2759"/>
<protein>
    <submittedName>
        <fullName evidence="2">Ribokinase-like protein</fullName>
    </submittedName>
</protein>
<dbReference type="SUPFAM" id="SSF53613">
    <property type="entry name" value="Ribokinase-like"/>
    <property type="match status" value="1"/>
</dbReference>